<proteinExistence type="predicted"/>
<organism evidence="1">
    <name type="scientific">Neisseria leonii</name>
    <dbReference type="NCBI Taxonomy" id="2995413"/>
    <lineage>
        <taxon>Bacteria</taxon>
        <taxon>Pseudomonadati</taxon>
        <taxon>Pseudomonadota</taxon>
        <taxon>Betaproteobacteria</taxon>
        <taxon>Neisseriales</taxon>
        <taxon>Neisseriaceae</taxon>
        <taxon>Neisseria</taxon>
    </lineage>
</organism>
<sequence>MTKNRMIEKFGRPKVVKRTPEEIAANKASYMQIVASFAMEGHEPDDFGKVVTMERIRGELTLEQEKLILIEALPEETARINAKIARLHELGLSWKDL</sequence>
<protein>
    <submittedName>
        <fullName evidence="1">Antitoxin VbhA family protein</fullName>
    </submittedName>
</protein>
<gene>
    <name evidence="1" type="ORF">ORY91_001785</name>
</gene>
<dbReference type="InterPro" id="IPR033788">
    <property type="entry name" value="VbhA-like"/>
</dbReference>
<dbReference type="EMBL" id="JAPQFL010000005">
    <property type="protein sequence ID" value="MDD9328361.1"/>
    <property type="molecule type" value="Genomic_DNA"/>
</dbReference>
<accession>A0A9X4IE45</accession>
<dbReference type="AlphaFoldDB" id="A0A9X4IE45"/>
<reference evidence="1" key="1">
    <citation type="submission" date="2022-10" db="EMBL/GenBank/DDBJ databases">
        <authorList>
            <person name="Boutroux M."/>
        </authorList>
    </citation>
    <scope>NUCLEOTIDE SEQUENCE</scope>
    <source>
        <strain evidence="1">51.81</strain>
    </source>
</reference>
<evidence type="ECO:0000313" key="1">
    <source>
        <dbReference type="EMBL" id="MDD9328361.1"/>
    </source>
</evidence>
<dbReference type="RefSeq" id="WP_338809011.1">
    <property type="nucleotide sequence ID" value="NZ_CP145811.1"/>
</dbReference>
<name>A0A9X4IE45_9NEIS</name>
<comment type="caution">
    <text evidence="1">The sequence shown here is derived from an EMBL/GenBank/DDBJ whole genome shotgun (WGS) entry which is preliminary data.</text>
</comment>
<dbReference type="CDD" id="cd11586">
    <property type="entry name" value="VbhA_like"/>
    <property type="match status" value="1"/>
</dbReference>